<proteinExistence type="predicted"/>
<dbReference type="STRING" id="710421.Mycch_2211"/>
<dbReference type="AlphaFoldDB" id="I4BI87"/>
<dbReference type="PATRIC" id="fig|710421.3.peg.2211"/>
<name>I4BI87_MYCCN</name>
<evidence type="ECO:0000256" key="1">
    <source>
        <dbReference type="SAM" id="MobiDB-lite"/>
    </source>
</evidence>
<organism evidence="2 3">
    <name type="scientific">Mycolicibacterium chubuense (strain NBB4)</name>
    <name type="common">Mycobacterium chubuense</name>
    <dbReference type="NCBI Taxonomy" id="710421"/>
    <lineage>
        <taxon>Bacteria</taxon>
        <taxon>Bacillati</taxon>
        <taxon>Actinomycetota</taxon>
        <taxon>Actinomycetes</taxon>
        <taxon>Mycobacteriales</taxon>
        <taxon>Mycobacteriaceae</taxon>
        <taxon>Mycolicibacterium</taxon>
    </lineage>
</organism>
<gene>
    <name evidence="2" type="ordered locus">Mycch_2211</name>
</gene>
<dbReference type="HOGENOM" id="CLU_2274214_0_0_11"/>
<evidence type="ECO:0000313" key="2">
    <source>
        <dbReference type="EMBL" id="AFM16994.1"/>
    </source>
</evidence>
<dbReference type="OrthoDB" id="4764849at2"/>
<dbReference type="Proteomes" id="UP000006057">
    <property type="component" value="Chromosome"/>
</dbReference>
<evidence type="ECO:0000313" key="3">
    <source>
        <dbReference type="Proteomes" id="UP000006057"/>
    </source>
</evidence>
<accession>I4BI87</accession>
<dbReference type="KEGG" id="mcb:Mycch_2211"/>
<keyword evidence="3" id="KW-1185">Reference proteome</keyword>
<dbReference type="RefSeq" id="WP_014815474.1">
    <property type="nucleotide sequence ID" value="NC_018027.1"/>
</dbReference>
<protein>
    <submittedName>
        <fullName evidence="2">Uncharacterized protein</fullName>
    </submittedName>
</protein>
<dbReference type="EMBL" id="CP003053">
    <property type="protein sequence ID" value="AFM16994.1"/>
    <property type="molecule type" value="Genomic_DNA"/>
</dbReference>
<reference evidence="2 3" key="1">
    <citation type="submission" date="2012-06" db="EMBL/GenBank/DDBJ databases">
        <title>Complete sequence of chromosome of Mycobacterium chubuense NBB4.</title>
        <authorList>
            <consortium name="US DOE Joint Genome Institute"/>
            <person name="Lucas S."/>
            <person name="Han J."/>
            <person name="Lapidus A."/>
            <person name="Cheng J.-F."/>
            <person name="Goodwin L."/>
            <person name="Pitluck S."/>
            <person name="Peters L."/>
            <person name="Mikhailova N."/>
            <person name="Teshima H."/>
            <person name="Detter J.C."/>
            <person name="Han C."/>
            <person name="Tapia R."/>
            <person name="Land M."/>
            <person name="Hauser L."/>
            <person name="Kyrpides N."/>
            <person name="Ivanova N."/>
            <person name="Pagani I."/>
            <person name="Mattes T."/>
            <person name="Holmes A."/>
            <person name="Rutledge P."/>
            <person name="Paulsen I."/>
            <person name="Coleman N."/>
            <person name="Woyke T."/>
        </authorList>
    </citation>
    <scope>NUCLEOTIDE SEQUENCE [LARGE SCALE GENOMIC DNA]</scope>
    <source>
        <strain evidence="2 3">NBB4</strain>
    </source>
</reference>
<sequence>MPTRTLDVALWDYRDQAGRKRRAHYRETFELPDSEVERGERAGVFTNEPTASAPPLPTKSSTNRELVDWLVERGDADRDEVKGLTKAQLWQRIETTEDVAAQ</sequence>
<feature type="region of interest" description="Disordered" evidence="1">
    <location>
        <begin position="44"/>
        <end position="64"/>
    </location>
</feature>